<evidence type="ECO:0000313" key="1">
    <source>
        <dbReference type="EMBL" id="WLJ26242.1"/>
    </source>
</evidence>
<reference evidence="1" key="1">
    <citation type="submission" date="2023-04" db="EMBL/GenBank/DDBJ databases">
        <title>The human skin virome in hidradenitis suppurativa patients.</title>
        <authorList>
            <person name="Jansen D."/>
        </authorList>
    </citation>
    <scope>NUCLEOTIDE SEQUENCE</scope>
    <source>
        <strain evidence="1">VC4_HSPhageA</strain>
    </source>
</reference>
<dbReference type="EMBL" id="OQ890324">
    <property type="protein sequence ID" value="WLJ26242.1"/>
    <property type="molecule type" value="Genomic_DNA"/>
</dbReference>
<accession>A0AA50ADG4</accession>
<sequence length="146" mass="16443">MIKTIVIDGKEVQFKASASFPLVYKANFNTDILTVIMPLISELLDGMDDLFKESTKEDGNIELKPSTLSGLLENVYSLELIDVMNLLWTLAKCADDTIPEPMKWFGEFNEFPIIDIAVEVFPMVFESLFSKKKLKEIAKVATVTSK</sequence>
<name>A0AA50ADG4_9VIRU</name>
<proteinExistence type="predicted"/>
<organism evidence="1">
    <name type="scientific">Firmicutes phage HS16</name>
    <dbReference type="NCBI Taxonomy" id="3056394"/>
    <lineage>
        <taxon>Viruses</taxon>
    </lineage>
</organism>
<protein>
    <submittedName>
        <fullName evidence="1">Tail assembly chaperone protein</fullName>
    </submittedName>
</protein>